<protein>
    <recommendedName>
        <fullName evidence="4">Mitochondrial glycoprotein</fullName>
    </recommendedName>
</protein>
<dbReference type="FunFam" id="3.10.280.10:FF:000003">
    <property type="entry name" value="Mitochondrial glycoprotein"/>
    <property type="match status" value="1"/>
</dbReference>
<dbReference type="GO" id="GO:0005759">
    <property type="term" value="C:mitochondrial matrix"/>
    <property type="evidence" value="ECO:0007669"/>
    <property type="project" value="InterPro"/>
</dbReference>
<dbReference type="InterPro" id="IPR003428">
    <property type="entry name" value="MAM33"/>
</dbReference>
<evidence type="ECO:0000256" key="1">
    <source>
        <dbReference type="SAM" id="MobiDB-lite"/>
    </source>
</evidence>
<organism evidence="2 3">
    <name type="scientific">Cannabis sativa</name>
    <name type="common">Hemp</name>
    <name type="synonym">Marijuana</name>
    <dbReference type="NCBI Taxonomy" id="3483"/>
    <lineage>
        <taxon>Eukaryota</taxon>
        <taxon>Viridiplantae</taxon>
        <taxon>Streptophyta</taxon>
        <taxon>Embryophyta</taxon>
        <taxon>Tracheophyta</taxon>
        <taxon>Spermatophyta</taxon>
        <taxon>Magnoliopsida</taxon>
        <taxon>eudicotyledons</taxon>
        <taxon>Gunneridae</taxon>
        <taxon>Pentapetalae</taxon>
        <taxon>rosids</taxon>
        <taxon>fabids</taxon>
        <taxon>Rosales</taxon>
        <taxon>Cannabaceae</taxon>
        <taxon>Cannabis</taxon>
    </lineage>
</organism>
<gene>
    <name evidence="2" type="ORF">G4B88_004029</name>
</gene>
<dbReference type="PANTHER" id="PTHR36339">
    <property type="entry name" value="F23A5.5"/>
    <property type="match status" value="1"/>
</dbReference>
<reference evidence="2 3" key="1">
    <citation type="journal article" date="2020" name="bioRxiv">
        <title>Sequence and annotation of 42 cannabis genomes reveals extensive copy number variation in cannabinoid synthesis and pathogen resistance genes.</title>
        <authorList>
            <person name="Mckernan K.J."/>
            <person name="Helbert Y."/>
            <person name="Kane L.T."/>
            <person name="Ebling H."/>
            <person name="Zhang L."/>
            <person name="Liu B."/>
            <person name="Eaton Z."/>
            <person name="Mclaughlin S."/>
            <person name="Kingan S."/>
            <person name="Baybayan P."/>
            <person name="Concepcion G."/>
            <person name="Jordan M."/>
            <person name="Riva A."/>
            <person name="Barbazuk W."/>
            <person name="Harkins T."/>
        </authorList>
    </citation>
    <scope>NUCLEOTIDE SEQUENCE [LARGE SCALE GENOMIC DNA]</scope>
    <source>
        <strain evidence="3">cv. Jamaican Lion 4</strain>
        <tissue evidence="2">Leaf</tissue>
    </source>
</reference>
<evidence type="ECO:0000313" key="2">
    <source>
        <dbReference type="EMBL" id="KAF4387702.1"/>
    </source>
</evidence>
<comment type="caution">
    <text evidence="2">The sequence shown here is derived from an EMBL/GenBank/DDBJ whole genome shotgun (WGS) entry which is preliminary data.</text>
</comment>
<feature type="region of interest" description="Disordered" evidence="1">
    <location>
        <begin position="200"/>
        <end position="222"/>
    </location>
</feature>
<feature type="compositionally biased region" description="Low complexity" evidence="1">
    <location>
        <begin position="202"/>
        <end position="212"/>
    </location>
</feature>
<sequence>MARLIRPLRKTLHSISSTSSSSSSKTMPLLQFLLNPQLSLQSRRAYISEMRKSAFDGNLQRLLRNEIQYELEASPPDQPVTKFDSFREQWVSLKRKFEDEDIKIEATMFDGVVTSSKTGAPVVGKDDVEFHISTIVNITEEGSGHLVEVVCSAWPEEIEIDSVSIRKQENLPAKPYPGPVFKIGWFGALNQFKLAKMGRPFSSNPTTTSSTNKGGGVGEKTESNLTKYDESYRQLDNLDFMTAAKILFTEPPKKKKFGLDFHLVQLFFVLMPSLAVYLVAQYARYEIRRMEQELEQKKKKEDEKKAKELELKAIEEKETGNPELREVKTRLDKLEESLKKIVVESKQPSSSEGLKNNERDDERKDTAETEASSGKSTSESSTSIDTEKEPRGGHNLQEQKSDSGKGKGKGKVGEPSEVSNPSLPFPILLTLSSMARLIRPLRKTLHSISSTSSSSSSKTMPLLQLHQQPHITLLNPQHSPQSPRTYISEMRKSAFDGNLQRLLRNEIQYELEASPPDQPVTKFDSFTIDNRPGEQWVSLKRKFEDEDIKIEATMFDGVVTSSKTGAPVVGKDDVEFHISTIVNITKEGSGHMVEVMCSAWPEEIEIDSVSIRRQENVPAKPYPGPVFKDLDDELQNSLYDFLEVRGIDDQMAVFLHRYMKNKDKTEFIKWMETVKSFVEKQ</sequence>
<dbReference type="InterPro" id="IPR036561">
    <property type="entry name" value="MAM33_sf"/>
</dbReference>
<dbReference type="EMBL" id="JAATIQ010000077">
    <property type="protein sequence ID" value="KAF4387702.1"/>
    <property type="molecule type" value="Genomic_DNA"/>
</dbReference>
<evidence type="ECO:0000313" key="3">
    <source>
        <dbReference type="Proteomes" id="UP000583929"/>
    </source>
</evidence>
<feature type="compositionally biased region" description="Basic and acidic residues" evidence="1">
    <location>
        <begin position="355"/>
        <end position="367"/>
    </location>
</feature>
<dbReference type="Proteomes" id="UP000583929">
    <property type="component" value="Unassembled WGS sequence"/>
</dbReference>
<accession>A0A7J6GXL3</accession>
<dbReference type="Pfam" id="PF02330">
    <property type="entry name" value="MAM33"/>
    <property type="match status" value="1"/>
</dbReference>
<feature type="compositionally biased region" description="Low complexity" evidence="1">
    <location>
        <begin position="369"/>
        <end position="384"/>
    </location>
</feature>
<feature type="region of interest" description="Disordered" evidence="1">
    <location>
        <begin position="342"/>
        <end position="424"/>
    </location>
</feature>
<dbReference type="PANTHER" id="PTHR36339:SF2">
    <property type="entry name" value="F23A5.5"/>
    <property type="match status" value="1"/>
</dbReference>
<feature type="compositionally biased region" description="Basic and acidic residues" evidence="1">
    <location>
        <begin position="385"/>
        <end position="405"/>
    </location>
</feature>
<name>A0A7J6GXL3_CANSA</name>
<dbReference type="AlphaFoldDB" id="A0A7J6GXL3"/>
<evidence type="ECO:0008006" key="4">
    <source>
        <dbReference type="Google" id="ProtNLM"/>
    </source>
</evidence>
<dbReference type="SUPFAM" id="SSF54529">
    <property type="entry name" value="Mitochondrial glycoprotein MAM33-like"/>
    <property type="match status" value="2"/>
</dbReference>
<dbReference type="Gene3D" id="3.10.280.10">
    <property type="entry name" value="Mitochondrial glycoprotein"/>
    <property type="match status" value="2"/>
</dbReference>
<keyword evidence="3" id="KW-1185">Reference proteome</keyword>
<proteinExistence type="predicted"/>